<gene>
    <name evidence="1" type="ORF">SDC9_94111</name>
</gene>
<comment type="caution">
    <text evidence="1">The sequence shown here is derived from an EMBL/GenBank/DDBJ whole genome shotgun (WGS) entry which is preliminary data.</text>
</comment>
<protein>
    <submittedName>
        <fullName evidence="1">Uncharacterized protein</fullName>
    </submittedName>
</protein>
<evidence type="ECO:0000313" key="1">
    <source>
        <dbReference type="EMBL" id="MPM47401.1"/>
    </source>
</evidence>
<accession>A0A645A568</accession>
<dbReference type="EMBL" id="VSSQ01011664">
    <property type="protein sequence ID" value="MPM47401.1"/>
    <property type="molecule type" value="Genomic_DNA"/>
</dbReference>
<organism evidence="1">
    <name type="scientific">bioreactor metagenome</name>
    <dbReference type="NCBI Taxonomy" id="1076179"/>
    <lineage>
        <taxon>unclassified sequences</taxon>
        <taxon>metagenomes</taxon>
        <taxon>ecological metagenomes</taxon>
    </lineage>
</organism>
<name>A0A645A568_9ZZZZ</name>
<proteinExistence type="predicted"/>
<dbReference type="AlphaFoldDB" id="A0A645A568"/>
<sequence length="248" mass="28517">MHLLFTTASFQLYNFNQLRVLKVRHRRIIEGDVPVLSYAQQADIKRMRAQQCRVCTCRVRQVGSISIEQMHAFKGKTVEYRPAEKVAESRRMRGIHTNVLVHMERVYPSPVDAFRFAERRKRLVLRRGGGKHHVYLVLLVQPRSEMLRRLAPRASTHRCAAVEYTNVHLLGGKALDNAHTYSPFSYSRCLITPPYRSSRERLCSSPPGIFALINTGGSMPRRSISATISSVRQFITKQLQNVDVEHTF</sequence>
<reference evidence="1" key="1">
    <citation type="submission" date="2019-08" db="EMBL/GenBank/DDBJ databases">
        <authorList>
            <person name="Kucharzyk K."/>
            <person name="Murdoch R.W."/>
            <person name="Higgins S."/>
            <person name="Loffler F."/>
        </authorList>
    </citation>
    <scope>NUCLEOTIDE SEQUENCE</scope>
</reference>